<dbReference type="InParanoid" id="A0A2P5EW58"/>
<reference evidence="3" key="1">
    <citation type="submission" date="2016-06" db="EMBL/GenBank/DDBJ databases">
        <title>Parallel loss of symbiosis genes in relatives of nitrogen-fixing non-legume Parasponia.</title>
        <authorList>
            <person name="Van Velzen R."/>
            <person name="Holmer R."/>
            <person name="Bu F."/>
            <person name="Rutten L."/>
            <person name="Van Zeijl A."/>
            <person name="Liu W."/>
            <person name="Santuari L."/>
            <person name="Cao Q."/>
            <person name="Sharma T."/>
            <person name="Shen D."/>
            <person name="Roswanjaya Y."/>
            <person name="Wardhani T."/>
            <person name="Kalhor M.S."/>
            <person name="Jansen J."/>
            <person name="Van den Hoogen J."/>
            <person name="Gungor B."/>
            <person name="Hartog M."/>
            <person name="Hontelez J."/>
            <person name="Verver J."/>
            <person name="Yang W.-C."/>
            <person name="Schijlen E."/>
            <person name="Repin R."/>
            <person name="Schilthuizen M."/>
            <person name="Schranz E."/>
            <person name="Heidstra R."/>
            <person name="Miyata K."/>
            <person name="Fedorova E."/>
            <person name="Kohlen W."/>
            <person name="Bisseling T."/>
            <person name="Smit S."/>
            <person name="Geurts R."/>
        </authorList>
    </citation>
    <scope>NUCLEOTIDE SEQUENCE [LARGE SCALE GENOMIC DNA]</scope>
    <source>
        <strain evidence="3">cv. RG33-2</strain>
    </source>
</reference>
<keyword evidence="3" id="KW-1185">Reference proteome</keyword>
<dbReference type="AlphaFoldDB" id="A0A2P5EW58"/>
<name>A0A2P5EW58_TREOI</name>
<gene>
    <name evidence="2" type="ORF">TorRG33x02_144560</name>
</gene>
<dbReference type="Proteomes" id="UP000237000">
    <property type="component" value="Unassembled WGS sequence"/>
</dbReference>
<sequence>MAMLIPEQHALAAQFHEEFEEDNPFAPLDQPADQPNSKKSRRRERNRHWELGFKIDVPEFHNGLQPEEFLDWMTIVKKILEFKEVPSDKHVSLIITRFRIRAAI</sequence>
<organism evidence="2 3">
    <name type="scientific">Trema orientale</name>
    <name type="common">Charcoal tree</name>
    <name type="synonym">Celtis orientalis</name>
    <dbReference type="NCBI Taxonomy" id="63057"/>
    <lineage>
        <taxon>Eukaryota</taxon>
        <taxon>Viridiplantae</taxon>
        <taxon>Streptophyta</taxon>
        <taxon>Embryophyta</taxon>
        <taxon>Tracheophyta</taxon>
        <taxon>Spermatophyta</taxon>
        <taxon>Magnoliopsida</taxon>
        <taxon>eudicotyledons</taxon>
        <taxon>Gunneridae</taxon>
        <taxon>Pentapetalae</taxon>
        <taxon>rosids</taxon>
        <taxon>fabids</taxon>
        <taxon>Rosales</taxon>
        <taxon>Cannabaceae</taxon>
        <taxon>Trema</taxon>
    </lineage>
</organism>
<proteinExistence type="predicted"/>
<dbReference type="OrthoDB" id="407598at2759"/>
<evidence type="ECO:0000313" key="2">
    <source>
        <dbReference type="EMBL" id="PON89776.1"/>
    </source>
</evidence>
<evidence type="ECO:0000313" key="3">
    <source>
        <dbReference type="Proteomes" id="UP000237000"/>
    </source>
</evidence>
<dbReference type="EMBL" id="JXTC01000090">
    <property type="protein sequence ID" value="PON89776.1"/>
    <property type="molecule type" value="Genomic_DNA"/>
</dbReference>
<comment type="caution">
    <text evidence="2">The sequence shown here is derived from an EMBL/GenBank/DDBJ whole genome shotgun (WGS) entry which is preliminary data.</text>
</comment>
<evidence type="ECO:0000256" key="1">
    <source>
        <dbReference type="SAM" id="MobiDB-lite"/>
    </source>
</evidence>
<feature type="region of interest" description="Disordered" evidence="1">
    <location>
        <begin position="22"/>
        <end position="45"/>
    </location>
</feature>
<protein>
    <submittedName>
        <fullName evidence="2">Uncharacterized protein</fullName>
    </submittedName>
</protein>
<accession>A0A2P5EW58</accession>